<comment type="caution">
    <text evidence="1">The sequence shown here is derived from an EMBL/GenBank/DDBJ whole genome shotgun (WGS) entry which is preliminary data.</text>
</comment>
<dbReference type="AlphaFoldDB" id="A0A7Y7QYQ2"/>
<reference evidence="1 2" key="1">
    <citation type="submission" date="2020-05" db="EMBL/GenBank/DDBJ databases">
        <title>Draft Genome Sequences of Sphingomonas sp. Isolated from the International Space Station.</title>
        <authorList>
            <person name="Bijlani S."/>
            <person name="Singh N.K."/>
            <person name="Mason C.E."/>
            <person name="Wang C.C."/>
            <person name="Venkateswaran K."/>
        </authorList>
    </citation>
    <scope>NUCLEOTIDE SEQUENCE [LARGE SCALE GENOMIC DNA]</scope>
    <source>
        <strain evidence="1">ISS-IIF7SWP</strain>
    </source>
</reference>
<gene>
    <name evidence="1" type="ORF">HLV41_19325</name>
</gene>
<protein>
    <submittedName>
        <fullName evidence="1">Uncharacterized protein</fullName>
    </submittedName>
</protein>
<dbReference type="Proteomes" id="UP000531581">
    <property type="component" value="Unassembled WGS sequence"/>
</dbReference>
<evidence type="ECO:0000313" key="1">
    <source>
        <dbReference type="EMBL" id="NVP33190.1"/>
    </source>
</evidence>
<organism evidence="1 2">
    <name type="scientific">Sphingomonas sanguinis</name>
    <dbReference type="NCBI Taxonomy" id="33051"/>
    <lineage>
        <taxon>Bacteria</taxon>
        <taxon>Pseudomonadati</taxon>
        <taxon>Pseudomonadota</taxon>
        <taxon>Alphaproteobacteria</taxon>
        <taxon>Sphingomonadales</taxon>
        <taxon>Sphingomonadaceae</taxon>
        <taxon>Sphingomonas</taxon>
    </lineage>
</organism>
<dbReference type="EMBL" id="JABYQV010000028">
    <property type="protein sequence ID" value="NVP33190.1"/>
    <property type="molecule type" value="Genomic_DNA"/>
</dbReference>
<evidence type="ECO:0000313" key="2">
    <source>
        <dbReference type="Proteomes" id="UP000531581"/>
    </source>
</evidence>
<accession>A0A7Y7QYQ2</accession>
<name>A0A7Y7QYQ2_9SPHN</name>
<dbReference type="RefSeq" id="WP_206379019.1">
    <property type="nucleotide sequence ID" value="NZ_JABEOW010000046.1"/>
</dbReference>
<sequence>MAGQDSIPMRIRHIATFAETIRTDPVTLAREYLSARDATVHEFSSEESRLAYVDVLLALGRFQHRTAFARALSHLDRPAEAVNEAPSVGTSMRAVAWSFGEGPTFPGFTDDTYWNGFLNVRVTPATWPYVLAELIAGADDDADLIEQYRQMPEVDGLVALTHSLTTTEVAPRWAGFFPDYPIATMVPIPESWTDESWRHETAPSFSPCSGPCGELAQVWIDYEDRTRREIPEAARFSFCRRDTVGELHTVYAGDDYHELMQQIAIEQLACSFAHRLGRMLTPSEWRDMRLSNRTAGAGVCASHDVVDANMVMLDAWRATRAVAIVGAGDVTDLANDLDHVNAAWTIATRHYLTSDDEGARFDVWRVTGRDVPSLTAEGHDLATVPPSDGPGRVYAIGFMEADGSGWIVNVGNSSRCFDALIDADAHLWSVFASSESAQA</sequence>
<proteinExistence type="predicted"/>